<gene>
    <name evidence="1" type="ORF">SAMN06265173_1075</name>
</gene>
<dbReference type="Proteomes" id="UP000316030">
    <property type="component" value="Unassembled WGS sequence"/>
</dbReference>
<protein>
    <submittedName>
        <fullName evidence="1">Uncharacterized protein</fullName>
    </submittedName>
</protein>
<dbReference type="RefSeq" id="WP_142492800.1">
    <property type="nucleotide sequence ID" value="NZ_FXTO01000007.1"/>
</dbReference>
<name>A0A521CJX6_9RHOB</name>
<evidence type="ECO:0000313" key="1">
    <source>
        <dbReference type="EMBL" id="SMO59738.1"/>
    </source>
</evidence>
<dbReference type="AlphaFoldDB" id="A0A521CJX6"/>
<evidence type="ECO:0000313" key="2">
    <source>
        <dbReference type="Proteomes" id="UP000316030"/>
    </source>
</evidence>
<keyword evidence="2" id="KW-1185">Reference proteome</keyword>
<organism evidence="1 2">
    <name type="scientific">Thalassovita litoralis</name>
    <dbReference type="NCBI Taxonomy" id="1010611"/>
    <lineage>
        <taxon>Bacteria</taxon>
        <taxon>Pseudomonadati</taxon>
        <taxon>Pseudomonadota</taxon>
        <taxon>Alphaproteobacteria</taxon>
        <taxon>Rhodobacterales</taxon>
        <taxon>Roseobacteraceae</taxon>
        <taxon>Thalassovita</taxon>
    </lineage>
</organism>
<sequence length="510" mass="57549">MPTFENNFKFDSSPFEQYVAENEPDILDYAVVPPYFEVAKKRAQTPSTHLLFGARGGGKSATRLATERELWKLHATNKTVPLAVPYIDFSRVLEVGSVNDISSDVLLKELAFRVIETILLWISDQDDAEDIVELLEPEELNLVVVLVQAFYLRVPEANRRVSQAQTMAILRQNWKSQTKNWIQKKWSSIAELVSVVASGLSEKHANTESIRSQVADMFNENGAIISGTALLAKLVELTRVFGFSGVSVFVDKVDEHPMTQNSPEASARLIFPLLSHVQLMEVEGLGWQFFLWDRVKGLFANGTLSVRLDKLAHSEVSWTADFLRKMIDTRISFFSSNRLSRFSELAADESISDEKIGEIIDLAVKSPRETIRLLDTVVREFDSKYSSQQEHRFLEAEDFVNGMDKYVSDVIWSIYDKEVLSQILRLNKSTFINKEVQAAFKISAPAATNRILKWQDAGAVSLSGKREAEGGVGGKPSNEYSIADPRIVRLMERKLYDEQILTEAPIETDK</sequence>
<reference evidence="1 2" key="1">
    <citation type="submission" date="2017-05" db="EMBL/GenBank/DDBJ databases">
        <authorList>
            <person name="Varghese N."/>
            <person name="Submissions S."/>
        </authorList>
    </citation>
    <scope>NUCLEOTIDE SEQUENCE [LARGE SCALE GENOMIC DNA]</scope>
    <source>
        <strain evidence="1 2">DSM 29506</strain>
    </source>
</reference>
<accession>A0A521CJX6</accession>
<dbReference type="OrthoDB" id="5557502at2"/>
<proteinExistence type="predicted"/>
<dbReference type="EMBL" id="FXTO01000007">
    <property type="protein sequence ID" value="SMO59738.1"/>
    <property type="molecule type" value="Genomic_DNA"/>
</dbReference>